<evidence type="ECO:0000313" key="3">
    <source>
        <dbReference type="Proteomes" id="UP000007485"/>
    </source>
</evidence>
<dbReference type="SMART" id="SM00966">
    <property type="entry name" value="SpoVT_AbrB"/>
    <property type="match status" value="2"/>
</dbReference>
<organism evidence="2 3">
    <name type="scientific">Vulcanisaeta moutnovskia (strain 768-28)</name>
    <dbReference type="NCBI Taxonomy" id="985053"/>
    <lineage>
        <taxon>Archaea</taxon>
        <taxon>Thermoproteota</taxon>
        <taxon>Thermoprotei</taxon>
        <taxon>Thermoproteales</taxon>
        <taxon>Thermoproteaceae</taxon>
        <taxon>Vulcanisaeta</taxon>
    </lineage>
</organism>
<dbReference type="HOGENOM" id="CLU_167329_0_0_2"/>
<evidence type="ECO:0000259" key="1">
    <source>
        <dbReference type="SMART" id="SM00966"/>
    </source>
</evidence>
<dbReference type="InterPro" id="IPR037914">
    <property type="entry name" value="SpoVT-AbrB_sf"/>
</dbReference>
<dbReference type="SUPFAM" id="SSF89447">
    <property type="entry name" value="AbrB/MazE/MraZ-like"/>
    <property type="match status" value="1"/>
</dbReference>
<protein>
    <recommendedName>
        <fullName evidence="1">SpoVT-AbrB domain-containing protein</fullName>
    </recommendedName>
</protein>
<dbReference type="OrthoDB" id="30861at2157"/>
<reference evidence="2 3" key="1">
    <citation type="journal article" date="2011" name="J. Bacteriol.">
        <title>Complete genome sequence of 'Vulcanisaeta moutnovskia' strain 768-28, a novel member of the hyperthermophilic crenarchaeal genus vulcanisaeta.</title>
        <authorList>
            <person name="Gumerov V.M."/>
            <person name="Mardanov A.V."/>
            <person name="Beletsky A.V."/>
            <person name="Prokofeva M.I."/>
            <person name="Bonch-Osmolovskaya E.A."/>
            <person name="Ravin N.V."/>
            <person name="Skryabin K.G."/>
        </authorList>
    </citation>
    <scope>NUCLEOTIDE SEQUENCE [LARGE SCALE GENOMIC DNA]</scope>
    <source>
        <strain evidence="2 3">768-28</strain>
    </source>
</reference>
<dbReference type="AlphaFoldDB" id="F0QVQ0"/>
<name>F0QVQ0_VULM7</name>
<dbReference type="EMBL" id="CP002529">
    <property type="protein sequence ID" value="ADY02074.1"/>
    <property type="molecule type" value="Genomic_DNA"/>
</dbReference>
<dbReference type="Gene3D" id="2.10.260.10">
    <property type="match status" value="1"/>
</dbReference>
<dbReference type="Pfam" id="PF04014">
    <property type="entry name" value="MazE_antitoxin"/>
    <property type="match status" value="1"/>
</dbReference>
<dbReference type="GeneID" id="10290038"/>
<keyword evidence="3" id="KW-1185">Reference proteome</keyword>
<evidence type="ECO:0000313" key="2">
    <source>
        <dbReference type="EMBL" id="ADY02074.1"/>
    </source>
</evidence>
<dbReference type="RefSeq" id="WP_013605236.1">
    <property type="nucleotide sequence ID" value="NC_015151.1"/>
</dbReference>
<feature type="domain" description="SpoVT-AbrB" evidence="1">
    <location>
        <begin position="71"/>
        <end position="107"/>
    </location>
</feature>
<dbReference type="GO" id="GO:0003677">
    <property type="term" value="F:DNA binding"/>
    <property type="evidence" value="ECO:0007669"/>
    <property type="project" value="InterPro"/>
</dbReference>
<gene>
    <name evidence="2" type="ordered locus">VMUT_1873</name>
</gene>
<dbReference type="Proteomes" id="UP000007485">
    <property type="component" value="Chromosome"/>
</dbReference>
<dbReference type="InterPro" id="IPR007159">
    <property type="entry name" value="SpoVT-AbrB_dom"/>
</dbReference>
<dbReference type="KEGG" id="vmo:VMUT_1873"/>
<feature type="domain" description="SpoVT-AbrB" evidence="1">
    <location>
        <begin position="24"/>
        <end position="67"/>
    </location>
</feature>
<accession>F0QVQ0</accession>
<proteinExistence type="predicted"/>
<dbReference type="eggNOG" id="arCOG03936">
    <property type="taxonomic scope" value="Archaea"/>
</dbReference>
<sequence length="108" mass="12378">MDGQELRQRRGAPGYRVTKLPYRVRVYLNNQVLIPANLVRVLGISGLKYAVITVSYNGILITVKGVKLLRTRHTDSRQFTIPREVREAYGIRPGDEIEIIDIKPFRLS</sequence>